<protein>
    <submittedName>
        <fullName evidence="1">Uncharacterized protein</fullName>
    </submittedName>
</protein>
<evidence type="ECO:0000313" key="2">
    <source>
        <dbReference type="Proteomes" id="UP000479000"/>
    </source>
</evidence>
<reference evidence="1 2" key="1">
    <citation type="submission" date="2020-02" db="EMBL/GenBank/DDBJ databases">
        <authorList>
            <person name="Ferguson B K."/>
        </authorList>
    </citation>
    <scope>NUCLEOTIDE SEQUENCE [LARGE SCALE GENOMIC DNA]</scope>
</reference>
<proteinExistence type="predicted"/>
<evidence type="ECO:0000313" key="1">
    <source>
        <dbReference type="EMBL" id="CAB0019810.1"/>
    </source>
</evidence>
<accession>A0A6H5HN68</accession>
<sequence>MTTRFNINSCMNLCVRGLKLEDLLSWLTVPRGCLTVRTATSSAPFLECGRARPGQLRVQSHRRFTLLFNYFEEYVFNCRPKTYRQYKKKFGLPKGRHSSLETEREQHSKRCPRLAPRLQLRFHLGGLLTVRAPDRRRIQNQHGVMPDRTPRIRDARTESSSLEWIRVLSFPHLPARTYPNMRWLQKRRYCWLSAETAEELKHFPLGQITESLIS</sequence>
<keyword evidence="2" id="KW-1185">Reference proteome</keyword>
<dbReference type="AlphaFoldDB" id="A0A6H5HN68"/>
<organism evidence="1 2">
    <name type="scientific">Nesidiocoris tenuis</name>
    <dbReference type="NCBI Taxonomy" id="355587"/>
    <lineage>
        <taxon>Eukaryota</taxon>
        <taxon>Metazoa</taxon>
        <taxon>Ecdysozoa</taxon>
        <taxon>Arthropoda</taxon>
        <taxon>Hexapoda</taxon>
        <taxon>Insecta</taxon>
        <taxon>Pterygota</taxon>
        <taxon>Neoptera</taxon>
        <taxon>Paraneoptera</taxon>
        <taxon>Hemiptera</taxon>
        <taxon>Heteroptera</taxon>
        <taxon>Panheteroptera</taxon>
        <taxon>Cimicomorpha</taxon>
        <taxon>Miridae</taxon>
        <taxon>Dicyphina</taxon>
        <taxon>Nesidiocoris</taxon>
    </lineage>
</organism>
<name>A0A6H5HN68_9HEMI</name>
<dbReference type="Proteomes" id="UP000479000">
    <property type="component" value="Unassembled WGS sequence"/>
</dbReference>
<dbReference type="EMBL" id="CADCXU010034589">
    <property type="protein sequence ID" value="CAB0019810.1"/>
    <property type="molecule type" value="Genomic_DNA"/>
</dbReference>
<gene>
    <name evidence="1" type="ORF">NTEN_LOCUS23474</name>
</gene>